<dbReference type="GO" id="GO:0046513">
    <property type="term" value="P:ceramide biosynthetic process"/>
    <property type="evidence" value="ECO:0000318"/>
    <property type="project" value="GO_Central"/>
</dbReference>
<dbReference type="Proteomes" id="UP000006906">
    <property type="component" value="Chromosome 14"/>
</dbReference>
<evidence type="ECO:0000256" key="1">
    <source>
        <dbReference type="SAM" id="MobiDB-lite"/>
    </source>
</evidence>
<organism evidence="2 3">
    <name type="scientific">Chlamydomonas reinhardtii</name>
    <name type="common">Chlamydomonas smithii</name>
    <dbReference type="NCBI Taxonomy" id="3055"/>
    <lineage>
        <taxon>Eukaryota</taxon>
        <taxon>Viridiplantae</taxon>
        <taxon>Chlorophyta</taxon>
        <taxon>core chlorophytes</taxon>
        <taxon>Chlorophyceae</taxon>
        <taxon>CS clade</taxon>
        <taxon>Chlamydomonadales</taxon>
        <taxon>Chlamydomonadaceae</taxon>
        <taxon>Chlamydomonas</taxon>
    </lineage>
</organism>
<dbReference type="PANTHER" id="PTHR12393:SF6">
    <property type="entry name" value="SPHINGOMYELIN PHOSPHODIESTERASE 2"/>
    <property type="match status" value="1"/>
</dbReference>
<reference evidence="2 3" key="1">
    <citation type="journal article" date="2007" name="Science">
        <title>The Chlamydomonas genome reveals the evolution of key animal and plant functions.</title>
        <authorList>
            <person name="Merchant S.S."/>
            <person name="Prochnik S.E."/>
            <person name="Vallon O."/>
            <person name="Harris E.H."/>
            <person name="Karpowicz S.J."/>
            <person name="Witman G.B."/>
            <person name="Terry A."/>
            <person name="Salamov A."/>
            <person name="Fritz-Laylin L.K."/>
            <person name="Marechal-Drouard L."/>
            <person name="Marshall W.F."/>
            <person name="Qu L.H."/>
            <person name="Nelson D.R."/>
            <person name="Sanderfoot A.A."/>
            <person name="Spalding M.H."/>
            <person name="Kapitonov V.V."/>
            <person name="Ren Q."/>
            <person name="Ferris P."/>
            <person name="Lindquist E."/>
            <person name="Shapiro H."/>
            <person name="Lucas S.M."/>
            <person name="Grimwood J."/>
            <person name="Schmutz J."/>
            <person name="Cardol P."/>
            <person name="Cerutti H."/>
            <person name="Chanfreau G."/>
            <person name="Chen C.L."/>
            <person name="Cognat V."/>
            <person name="Croft M.T."/>
            <person name="Dent R."/>
            <person name="Dutcher S."/>
            <person name="Fernandez E."/>
            <person name="Fukuzawa H."/>
            <person name="Gonzalez-Ballester D."/>
            <person name="Gonzalez-Halphen D."/>
            <person name="Hallmann A."/>
            <person name="Hanikenne M."/>
            <person name="Hippler M."/>
            <person name="Inwood W."/>
            <person name="Jabbari K."/>
            <person name="Kalanon M."/>
            <person name="Kuras R."/>
            <person name="Lefebvre P.A."/>
            <person name="Lemaire S.D."/>
            <person name="Lobanov A.V."/>
            <person name="Lohr M."/>
            <person name="Manuell A."/>
            <person name="Meier I."/>
            <person name="Mets L."/>
            <person name="Mittag M."/>
            <person name="Mittelmeier T."/>
            <person name="Moroney J.V."/>
            <person name="Moseley J."/>
            <person name="Napoli C."/>
            <person name="Nedelcu A.M."/>
            <person name="Niyogi K."/>
            <person name="Novoselov S.V."/>
            <person name="Paulsen I.T."/>
            <person name="Pazour G."/>
            <person name="Purton S."/>
            <person name="Ral J.P."/>
            <person name="Riano-Pachon D.M."/>
            <person name="Riekhof W."/>
            <person name="Rymarquis L."/>
            <person name="Schroda M."/>
            <person name="Stern D."/>
            <person name="Umen J."/>
            <person name="Willows R."/>
            <person name="Wilson N."/>
            <person name="Zimmer S.L."/>
            <person name="Allmer J."/>
            <person name="Balk J."/>
            <person name="Bisova K."/>
            <person name="Chen C.J."/>
            <person name="Elias M."/>
            <person name="Gendler K."/>
            <person name="Hauser C."/>
            <person name="Lamb M.R."/>
            <person name="Ledford H."/>
            <person name="Long J.C."/>
            <person name="Minagawa J."/>
            <person name="Page M.D."/>
            <person name="Pan J."/>
            <person name="Pootakham W."/>
            <person name="Roje S."/>
            <person name="Rose A."/>
            <person name="Stahlberg E."/>
            <person name="Terauchi A.M."/>
            <person name="Yang P."/>
            <person name="Ball S."/>
            <person name="Bowler C."/>
            <person name="Dieckmann C.L."/>
            <person name="Gladyshev V.N."/>
            <person name="Green P."/>
            <person name="Jorgensen R."/>
            <person name="Mayfield S."/>
            <person name="Mueller-Roeber B."/>
            <person name="Rajamani S."/>
            <person name="Sayre R.T."/>
            <person name="Brokstein P."/>
            <person name="Dubchak I."/>
            <person name="Goodstein D."/>
            <person name="Hornick L."/>
            <person name="Huang Y.W."/>
            <person name="Jhaveri J."/>
            <person name="Luo Y."/>
            <person name="Martinez D."/>
            <person name="Ngau W.C."/>
            <person name="Otillar B."/>
            <person name="Poliakov A."/>
            <person name="Porter A."/>
            <person name="Szajkowski L."/>
            <person name="Werner G."/>
            <person name="Zhou K."/>
            <person name="Grigoriev I.V."/>
            <person name="Rokhsar D.S."/>
            <person name="Grossman A.R."/>
        </authorList>
    </citation>
    <scope>NUCLEOTIDE SEQUENCE [LARGE SCALE GENOMIC DNA]</scope>
    <source>
        <strain evidence="3">CC-503</strain>
    </source>
</reference>
<dbReference type="GO" id="GO:0030149">
    <property type="term" value="P:sphingolipid catabolic process"/>
    <property type="evidence" value="ECO:0000318"/>
    <property type="project" value="GO_Central"/>
</dbReference>
<dbReference type="InParanoid" id="A0A2K3CX28"/>
<dbReference type="GO" id="GO:0071944">
    <property type="term" value="C:cell periphery"/>
    <property type="evidence" value="ECO:0000318"/>
    <property type="project" value="GO_Central"/>
</dbReference>
<dbReference type="GeneID" id="66056134"/>
<evidence type="ECO:0000313" key="2">
    <source>
        <dbReference type="EMBL" id="PNW72842.1"/>
    </source>
</evidence>
<feature type="region of interest" description="Disordered" evidence="1">
    <location>
        <begin position="381"/>
        <end position="420"/>
    </location>
</feature>
<accession>A0A2K3CX28</accession>
<dbReference type="KEGG" id="cre:CHLRE_14g608550v5"/>
<dbReference type="Gramene" id="PNW72842">
    <property type="protein sequence ID" value="PNW72842"/>
    <property type="gene ID" value="CHLRE_14g608550v5"/>
</dbReference>
<feature type="compositionally biased region" description="Polar residues" evidence="1">
    <location>
        <begin position="395"/>
        <end position="406"/>
    </location>
</feature>
<protein>
    <submittedName>
        <fullName evidence="2">Uncharacterized protein</fullName>
    </submittedName>
</protein>
<name>A0A2K3CX28_CHLRE</name>
<dbReference type="PANTHER" id="PTHR12393">
    <property type="entry name" value="SPHINGOMYELIN PHOSPHODIESTERASE RELATED"/>
    <property type="match status" value="1"/>
</dbReference>
<dbReference type="GO" id="GO:0005783">
    <property type="term" value="C:endoplasmic reticulum"/>
    <property type="evidence" value="ECO:0000318"/>
    <property type="project" value="GO_Central"/>
</dbReference>
<dbReference type="AlphaFoldDB" id="A0A2K3CX28"/>
<feature type="compositionally biased region" description="Pro residues" evidence="1">
    <location>
        <begin position="407"/>
        <end position="417"/>
    </location>
</feature>
<dbReference type="ExpressionAtlas" id="A0A2K3CX28">
    <property type="expression patterns" value="baseline and differential"/>
</dbReference>
<feature type="compositionally biased region" description="Pro residues" evidence="1">
    <location>
        <begin position="626"/>
        <end position="636"/>
    </location>
</feature>
<dbReference type="GO" id="GO:0016020">
    <property type="term" value="C:membrane"/>
    <property type="evidence" value="ECO:0000318"/>
    <property type="project" value="GO_Central"/>
</dbReference>
<feature type="compositionally biased region" description="Basic residues" evidence="1">
    <location>
        <begin position="384"/>
        <end position="394"/>
    </location>
</feature>
<dbReference type="GO" id="GO:0004620">
    <property type="term" value="F:phospholipase activity"/>
    <property type="evidence" value="ECO:0000318"/>
    <property type="project" value="GO_Central"/>
</dbReference>
<dbReference type="EMBL" id="CM008975">
    <property type="protein sequence ID" value="PNW72842.1"/>
    <property type="molecule type" value="Genomic_DNA"/>
</dbReference>
<evidence type="ECO:0000313" key="3">
    <source>
        <dbReference type="Proteomes" id="UP000006906"/>
    </source>
</evidence>
<feature type="region of interest" description="Disordered" evidence="1">
    <location>
        <begin position="577"/>
        <end position="643"/>
    </location>
</feature>
<gene>
    <name evidence="2" type="ORF">CHLRE_14g608550v5</name>
</gene>
<feature type="compositionally biased region" description="Basic and acidic residues" evidence="1">
    <location>
        <begin position="582"/>
        <end position="612"/>
    </location>
</feature>
<dbReference type="OrthoDB" id="10658523at2759"/>
<proteinExistence type="predicted"/>
<keyword evidence="3" id="KW-1185">Reference proteome</keyword>
<dbReference type="RefSeq" id="XP_042916601.1">
    <property type="nucleotide sequence ID" value="XM_043069928.1"/>
</dbReference>
<sequence>MNDEAASHSRFLKLTPDLIRYIADSPVLHLNDVATSLKLTCTTIAQCLRGHRLVLLTWQRTDVSWPQAPLADLPWPGHEFARHWGRPEPWRRLSRRQRQLLLCLAASSRHPPSLAAALAQCGAVVTADVLAAAAAAGDLAACEALLAAGCDWSAAAVLEAAARYGHLHVCHWVQEVECRLRPGRRPHTLLPLCCDTDLLTRAASRGGNAGVVLAWVRQQAEAGNQTVSNCHIATGAAEVGDIELLVESSSRSSSSTTSTTSSLTDATAERRLALLPSICYGCPLAVLQVFWGGWGYRPCGRLCGGALGPAAQQLLVAAAMSPTPDWAAKCEWLLRTWGPERLAGWAACQPGGLLLSDPHTGRLVQRHLMLAAAASSHQLQLQRQRPHTHIHSRSHAQTSKQASPSPDTTPAPKPSPTPGTTYLTRLQYLAARGLGLPHTAGLAAVYAGDVAAAELCLDYCWPQPPGPPPAATAAGAATAATAFEDAAHALEEWQRTTLELMAQAAVRSGCVGVLSALRARGGAASAAAMGAVTQHLLGADPADFGLLDCSTVNDWSAEWRFRGGPAVAWLLDLMEEQEEEEGVRGEQEQREGEGEEREQGEGREQGEQEARCGEQAAEAGRHEAPSQPPQRQPPQGPGAQVPLPQPRCWSRVFRLVAVLGGGAGGGGAAGQHLALLRRLVAERGAAVDLEAVARGGGVEALEWAAEQAAAAGGLKPLSQRAFDKVLSVGNWAAADWLLASGLAPPPRELQAGFSRRAAAAHMPDLAALRWLVARAGVAVDGGAGRQLGRLALNAVGGQAAWVQELLAAAAED</sequence>